<keyword evidence="8" id="KW-1185">Reference proteome</keyword>
<dbReference type="PROSITE" id="PS51123">
    <property type="entry name" value="OMPA_2"/>
    <property type="match status" value="1"/>
</dbReference>
<dbReference type="Pfam" id="PF07676">
    <property type="entry name" value="PD40"/>
    <property type="match status" value="1"/>
</dbReference>
<accession>A0ABU3UA06</accession>
<dbReference type="InterPro" id="IPR050330">
    <property type="entry name" value="Bact_OuterMem_StrucFunc"/>
</dbReference>
<dbReference type="Gene3D" id="2.60.40.1120">
    <property type="entry name" value="Carboxypeptidase-like, regulatory domain"/>
    <property type="match status" value="1"/>
</dbReference>
<dbReference type="Gene3D" id="1.25.40.10">
    <property type="entry name" value="Tetratricopeptide repeat domain"/>
    <property type="match status" value="1"/>
</dbReference>
<dbReference type="InterPro" id="IPR036737">
    <property type="entry name" value="OmpA-like_sf"/>
</dbReference>
<proteinExistence type="predicted"/>
<keyword evidence="2 4" id="KW-0472">Membrane</keyword>
<comment type="subcellular location">
    <subcellularLocation>
        <location evidence="1">Cell outer membrane</location>
    </subcellularLocation>
</comment>
<dbReference type="RefSeq" id="WP_316663387.1">
    <property type="nucleotide sequence ID" value="NZ_JAWHTF010000010.1"/>
</dbReference>
<evidence type="ECO:0000313" key="8">
    <source>
        <dbReference type="Proteomes" id="UP001268651"/>
    </source>
</evidence>
<dbReference type="PANTHER" id="PTHR30329">
    <property type="entry name" value="STATOR ELEMENT OF FLAGELLAR MOTOR COMPLEX"/>
    <property type="match status" value="1"/>
</dbReference>
<name>A0ABU3UA06_9FLAO</name>
<dbReference type="Gene3D" id="3.30.1330.60">
    <property type="entry name" value="OmpA-like domain"/>
    <property type="match status" value="1"/>
</dbReference>
<dbReference type="CDD" id="cd07185">
    <property type="entry name" value="OmpA_C-like"/>
    <property type="match status" value="1"/>
</dbReference>
<evidence type="ECO:0000313" key="7">
    <source>
        <dbReference type="EMBL" id="MDU8887244.1"/>
    </source>
</evidence>
<keyword evidence="3" id="KW-0998">Cell outer membrane</keyword>
<dbReference type="InterPro" id="IPR011659">
    <property type="entry name" value="WD40"/>
</dbReference>
<reference evidence="7 8" key="1">
    <citation type="submission" date="2023-10" db="EMBL/GenBank/DDBJ databases">
        <title>Marimonas sp. nov. isolated from tidal mud flat.</title>
        <authorList>
            <person name="Jaincy N.J."/>
            <person name="Srinivasan S."/>
            <person name="Lee S.-S."/>
        </authorList>
    </citation>
    <scope>NUCLEOTIDE SEQUENCE [LARGE SCALE GENOMIC DNA]</scope>
    <source>
        <strain evidence="7 8">MJ-SS3</strain>
    </source>
</reference>
<organism evidence="7 8">
    <name type="scientific">Gilvirhabdus luticola</name>
    <dbReference type="NCBI Taxonomy" id="3079858"/>
    <lineage>
        <taxon>Bacteria</taxon>
        <taxon>Pseudomonadati</taxon>
        <taxon>Bacteroidota</taxon>
        <taxon>Flavobacteriia</taxon>
        <taxon>Flavobacteriales</taxon>
        <taxon>Flavobacteriaceae</taxon>
        <taxon>Gilvirhabdus</taxon>
    </lineage>
</organism>
<gene>
    <name evidence="7" type="ORF">RXV94_13815</name>
</gene>
<evidence type="ECO:0000256" key="5">
    <source>
        <dbReference type="SAM" id="SignalP"/>
    </source>
</evidence>
<keyword evidence="5" id="KW-0732">Signal</keyword>
<dbReference type="EMBL" id="JAWHTF010000010">
    <property type="protein sequence ID" value="MDU8887244.1"/>
    <property type="molecule type" value="Genomic_DNA"/>
</dbReference>
<feature type="signal peptide" evidence="5">
    <location>
        <begin position="1"/>
        <end position="21"/>
    </location>
</feature>
<dbReference type="InterPro" id="IPR011990">
    <property type="entry name" value="TPR-like_helical_dom_sf"/>
</dbReference>
<dbReference type="PRINTS" id="PR01021">
    <property type="entry name" value="OMPADOMAIN"/>
</dbReference>
<dbReference type="InterPro" id="IPR006665">
    <property type="entry name" value="OmpA-like"/>
</dbReference>
<sequence>MKLKNYILVCILLTVNFTVFAQYGKQKKADTLFNKFSFVKASEVYKELIENNYNADYATRRLADCYAYLRDPKNAVKYYKKAVEQENVPIEYYYNYAQALRGVEDYKESREWVRRFKDSGGVIPTNKFSKDGDFISSIFSAKQQYFLSKVDFNSEFSDFGAYEKDNKVYFTSSRDEGVSIKRLYGWNEQPFLDVYVFDKTVKEANGEEDVTFKDKIKGDVNSIYHDGPLVITNDGKTMYFSRNNFNNNVEGKDGKGITNLKIYKATFADSTWIDVEELPFNSDDFSTGHPALNSDGNKLYFASDRPEGFGGSDIYYVDINADGSFGEPQNLGDVVNTKGNEVFPNLNNEESLFFSSDGHLGLGLLDVFGSIKDADGNIVDVINLGVPINSSKDDFSFFMKEDGLTGYFASNRAGGVGDDDVYAFNRVPLLNVEGVVSDVINNKPIPNAIITLYDGDDKQIAYMETDENGYYEINIDRDSDYKIVGSQKKYHDDSKVFTSKNIETSVTTITADLVLSPVEDVVTLADLGIIYFDFDKHNIRPDAALELDKIVKLMNEDYPGMVIRIESHTDSRGTLTYNDKLSIDRANSTYEYLISQGVDPARITAHEGFGERRLTNGCDGSVNCEENKHQLNRRTEFIIIQMQ</sequence>
<dbReference type="SUPFAM" id="SSF49464">
    <property type="entry name" value="Carboxypeptidase regulatory domain-like"/>
    <property type="match status" value="1"/>
</dbReference>
<comment type="caution">
    <text evidence="7">The sequence shown here is derived from an EMBL/GenBank/DDBJ whole genome shotgun (WGS) entry which is preliminary data.</text>
</comment>
<feature type="domain" description="OmpA-like" evidence="6">
    <location>
        <begin position="519"/>
        <end position="643"/>
    </location>
</feature>
<evidence type="ECO:0000256" key="3">
    <source>
        <dbReference type="ARBA" id="ARBA00023237"/>
    </source>
</evidence>
<dbReference type="InterPro" id="IPR008969">
    <property type="entry name" value="CarboxyPept-like_regulatory"/>
</dbReference>
<evidence type="ECO:0000256" key="4">
    <source>
        <dbReference type="PROSITE-ProRule" id="PRU00473"/>
    </source>
</evidence>
<dbReference type="InterPro" id="IPR006664">
    <property type="entry name" value="OMP_bac"/>
</dbReference>
<evidence type="ECO:0000256" key="1">
    <source>
        <dbReference type="ARBA" id="ARBA00004442"/>
    </source>
</evidence>
<dbReference type="SUPFAM" id="SSF82171">
    <property type="entry name" value="DPP6 N-terminal domain-like"/>
    <property type="match status" value="1"/>
</dbReference>
<dbReference type="Proteomes" id="UP001268651">
    <property type="component" value="Unassembled WGS sequence"/>
</dbReference>
<dbReference type="SUPFAM" id="SSF103088">
    <property type="entry name" value="OmpA-like"/>
    <property type="match status" value="1"/>
</dbReference>
<evidence type="ECO:0000256" key="2">
    <source>
        <dbReference type="ARBA" id="ARBA00023136"/>
    </source>
</evidence>
<feature type="chain" id="PRO_5045843625" evidence="5">
    <location>
        <begin position="22"/>
        <end position="643"/>
    </location>
</feature>
<protein>
    <submittedName>
        <fullName evidence="7">OmpA family protein</fullName>
    </submittedName>
</protein>
<evidence type="ECO:0000259" key="6">
    <source>
        <dbReference type="PROSITE" id="PS51123"/>
    </source>
</evidence>
<dbReference type="Pfam" id="PF00691">
    <property type="entry name" value="OmpA"/>
    <property type="match status" value="1"/>
</dbReference>
<dbReference type="PANTHER" id="PTHR30329:SF21">
    <property type="entry name" value="LIPOPROTEIN YIAD-RELATED"/>
    <property type="match status" value="1"/>
</dbReference>
<dbReference type="SUPFAM" id="SSF48452">
    <property type="entry name" value="TPR-like"/>
    <property type="match status" value="1"/>
</dbReference>